<dbReference type="Pfam" id="PF00126">
    <property type="entry name" value="HTH_1"/>
    <property type="match status" value="1"/>
</dbReference>
<dbReference type="CDD" id="cd08430">
    <property type="entry name" value="PBP2_IlvY"/>
    <property type="match status" value="1"/>
</dbReference>
<dbReference type="InterPro" id="IPR036388">
    <property type="entry name" value="WH-like_DNA-bd_sf"/>
</dbReference>
<comment type="similarity">
    <text evidence="1">Belongs to the LysR transcriptional regulatory family.</text>
</comment>
<proteinExistence type="inferred from homology"/>
<evidence type="ECO:0000256" key="1">
    <source>
        <dbReference type="ARBA" id="ARBA00009437"/>
    </source>
</evidence>
<dbReference type="PANTHER" id="PTHR30126">
    <property type="entry name" value="HTH-TYPE TRANSCRIPTIONAL REGULATOR"/>
    <property type="match status" value="1"/>
</dbReference>
<dbReference type="EMBL" id="MDKE01000024">
    <property type="protein sequence ID" value="OIN08924.1"/>
    <property type="molecule type" value="Genomic_DNA"/>
</dbReference>
<dbReference type="PANTHER" id="PTHR30126:SF81">
    <property type="entry name" value="HTH-TYPE TRANSCRIPTIONAL REGULATOR ILVY"/>
    <property type="match status" value="1"/>
</dbReference>
<evidence type="ECO:0000313" key="6">
    <source>
        <dbReference type="EMBL" id="OIN08924.1"/>
    </source>
</evidence>
<keyword evidence="4" id="KW-0804">Transcription</keyword>
<dbReference type="PROSITE" id="PS50931">
    <property type="entry name" value="HTH_LYSR"/>
    <property type="match status" value="1"/>
</dbReference>
<evidence type="ECO:0000256" key="2">
    <source>
        <dbReference type="ARBA" id="ARBA00023015"/>
    </source>
</evidence>
<dbReference type="GO" id="GO:0003700">
    <property type="term" value="F:DNA-binding transcription factor activity"/>
    <property type="evidence" value="ECO:0007669"/>
    <property type="project" value="InterPro"/>
</dbReference>
<accession>A0A1J4QEW7</accession>
<evidence type="ECO:0000256" key="3">
    <source>
        <dbReference type="ARBA" id="ARBA00023125"/>
    </source>
</evidence>
<organism evidence="6 7">
    <name type="scientific">Oceanisphaera psychrotolerans</name>
    <dbReference type="NCBI Taxonomy" id="1414654"/>
    <lineage>
        <taxon>Bacteria</taxon>
        <taxon>Pseudomonadati</taxon>
        <taxon>Pseudomonadota</taxon>
        <taxon>Gammaproteobacteria</taxon>
        <taxon>Aeromonadales</taxon>
        <taxon>Aeromonadaceae</taxon>
        <taxon>Oceanisphaera</taxon>
    </lineage>
</organism>
<dbReference type="InterPro" id="IPR000847">
    <property type="entry name" value="LysR_HTH_N"/>
</dbReference>
<sequence>MDFRHLELFVHLSQSLHFGHTADAMAVSPSTLSRAIQRLEQDTGCELLVRDNRSVTLTPAGARLQQFAQGWLADWQNLKQELKHGDDNLQGRLRVFCSVTASYFLLPGILERFRSRYPRLEIRLETGDPALAIDKILDDESELAIAARPDALPAKVHFINLQTVPMVFIAPTSPGPISELLEQRPLDWRRLPVIVSEQGVARKRANQWFKARGINPNIYAEVAGNEAIIGMVALGFGIGVVPRVVIDHSPMGDKVRVLSHSPALKSIEVGVCLLKKRLDDPLIRAFQQTALEPL</sequence>
<keyword evidence="2" id="KW-0805">Transcription regulation</keyword>
<evidence type="ECO:0000313" key="7">
    <source>
        <dbReference type="Proteomes" id="UP000243073"/>
    </source>
</evidence>
<evidence type="ECO:0000259" key="5">
    <source>
        <dbReference type="PROSITE" id="PS50931"/>
    </source>
</evidence>
<keyword evidence="3" id="KW-0238">DNA-binding</keyword>
<dbReference type="SUPFAM" id="SSF53850">
    <property type="entry name" value="Periplasmic binding protein-like II"/>
    <property type="match status" value="1"/>
</dbReference>
<dbReference type="Proteomes" id="UP000243073">
    <property type="component" value="Unassembled WGS sequence"/>
</dbReference>
<dbReference type="RefSeq" id="WP_071472938.1">
    <property type="nucleotide sequence ID" value="NZ_MDKE01000024.1"/>
</dbReference>
<dbReference type="AlphaFoldDB" id="A0A1J4QEW7"/>
<dbReference type="FunFam" id="1.10.10.10:FF:000001">
    <property type="entry name" value="LysR family transcriptional regulator"/>
    <property type="match status" value="1"/>
</dbReference>
<reference evidence="6 7" key="1">
    <citation type="submission" date="2016-07" db="EMBL/GenBank/DDBJ databases">
        <title>Draft Genome Sequence of Oceanisphaera psychrotolerans, isolated from coastal sediment samples.</title>
        <authorList>
            <person name="Zhuo S."/>
            <person name="Ruan Z."/>
        </authorList>
    </citation>
    <scope>NUCLEOTIDE SEQUENCE [LARGE SCALE GENOMIC DNA]</scope>
    <source>
        <strain evidence="6 7">LAM-WHM-ZC</strain>
    </source>
</reference>
<feature type="domain" description="HTH lysR-type" evidence="5">
    <location>
        <begin position="1"/>
        <end position="58"/>
    </location>
</feature>
<name>A0A1J4QEW7_9GAMM</name>
<dbReference type="SUPFAM" id="SSF46785">
    <property type="entry name" value="Winged helix' DNA-binding domain"/>
    <property type="match status" value="1"/>
</dbReference>
<dbReference type="GO" id="GO:0000976">
    <property type="term" value="F:transcription cis-regulatory region binding"/>
    <property type="evidence" value="ECO:0007669"/>
    <property type="project" value="TreeGrafter"/>
</dbReference>
<dbReference type="NCBIfam" id="NF008722">
    <property type="entry name" value="PRK11716.1"/>
    <property type="match status" value="1"/>
</dbReference>
<dbReference type="Gene3D" id="1.10.10.10">
    <property type="entry name" value="Winged helix-like DNA-binding domain superfamily/Winged helix DNA-binding domain"/>
    <property type="match status" value="1"/>
</dbReference>
<dbReference type="STRING" id="1414654.BFR47_14765"/>
<dbReference type="InterPro" id="IPR036390">
    <property type="entry name" value="WH_DNA-bd_sf"/>
</dbReference>
<gene>
    <name evidence="6" type="ORF">BFR47_14765</name>
</gene>
<comment type="caution">
    <text evidence="6">The sequence shown here is derived from an EMBL/GenBank/DDBJ whole genome shotgun (WGS) entry which is preliminary data.</text>
</comment>
<protein>
    <submittedName>
        <fullName evidence="6">Transcriptional regulator IlvY</fullName>
    </submittedName>
</protein>
<dbReference type="Gene3D" id="3.40.190.10">
    <property type="entry name" value="Periplasmic binding protein-like II"/>
    <property type="match status" value="2"/>
</dbReference>
<keyword evidence="7" id="KW-1185">Reference proteome</keyword>
<dbReference type="Pfam" id="PF03466">
    <property type="entry name" value="LysR_substrate"/>
    <property type="match status" value="1"/>
</dbReference>
<dbReference type="InterPro" id="IPR037404">
    <property type="entry name" value="IlvY_PBP2"/>
</dbReference>
<dbReference type="InterPro" id="IPR005119">
    <property type="entry name" value="LysR_subst-bd"/>
</dbReference>
<dbReference type="OrthoDB" id="9803735at2"/>
<evidence type="ECO:0000256" key="4">
    <source>
        <dbReference type="ARBA" id="ARBA00023163"/>
    </source>
</evidence>